<feature type="transmembrane region" description="Helical" evidence="9">
    <location>
        <begin position="201"/>
        <end position="217"/>
    </location>
</feature>
<feature type="domain" description="Acyltransferase 3" evidence="10">
    <location>
        <begin position="41"/>
        <end position="378"/>
    </location>
</feature>
<feature type="compositionally biased region" description="Basic residues" evidence="8">
    <location>
        <begin position="16"/>
        <end position="29"/>
    </location>
</feature>
<evidence type="ECO:0000256" key="9">
    <source>
        <dbReference type="SAM" id="Phobius"/>
    </source>
</evidence>
<dbReference type="RefSeq" id="WP_191827841.1">
    <property type="nucleotide sequence ID" value="NZ_JACYHB010000002.1"/>
</dbReference>
<evidence type="ECO:0000313" key="11">
    <source>
        <dbReference type="EMBL" id="MBD8078288.1"/>
    </source>
</evidence>
<feature type="transmembrane region" description="Helical" evidence="9">
    <location>
        <begin position="357"/>
        <end position="381"/>
    </location>
</feature>
<comment type="subcellular location">
    <subcellularLocation>
        <location evidence="1">Cell membrane</location>
        <topology evidence="1">Multi-pass membrane protein</topology>
    </subcellularLocation>
</comment>
<keyword evidence="5 9" id="KW-1133">Transmembrane helix</keyword>
<feature type="region of interest" description="Disordered" evidence="8">
    <location>
        <begin position="1"/>
        <end position="37"/>
    </location>
</feature>
<feature type="transmembrane region" description="Helical" evidence="9">
    <location>
        <begin position="229"/>
        <end position="250"/>
    </location>
</feature>
<feature type="transmembrane region" description="Helical" evidence="9">
    <location>
        <begin position="262"/>
        <end position="282"/>
    </location>
</feature>
<keyword evidence="12" id="KW-1185">Reference proteome</keyword>
<keyword evidence="6 9" id="KW-0472">Membrane</keyword>
<dbReference type="GO" id="GO:0016747">
    <property type="term" value="F:acyltransferase activity, transferring groups other than amino-acyl groups"/>
    <property type="evidence" value="ECO:0007669"/>
    <property type="project" value="InterPro"/>
</dbReference>
<dbReference type="Pfam" id="PF01757">
    <property type="entry name" value="Acyl_transf_3"/>
    <property type="match status" value="1"/>
</dbReference>
<keyword evidence="2" id="KW-1003">Cell membrane</keyword>
<feature type="compositionally biased region" description="Low complexity" evidence="8">
    <location>
        <begin position="455"/>
        <end position="478"/>
    </location>
</feature>
<sequence>MLLEDRAPVAPDRARAARRPPARPATHRQRTGDPRDNARIAGLDGLRSLAVLAVVVHHAWPGVLPGGFLGVDVFFVVSGFLITTLLLREMGRDRRIRLPEFWRRRARRLLPALAVVVVVSVVAARFVEPDLLVGAGWQVLGASTFSYNWLAVAGGSSYFDQTAPHLLTPFWSLAIEEQFYLAWPVLLVALVVLVPTWRARLLVVLGAAVTSAVAMAVRYQPGEDPTRVYYGTDTHVVGLLLGVAGAFWWFGRRTGEPLPRALRSGTAPVAALAALAVLMLVLQPDDPVVYRGGIVLGSALALVAVLGCTVGRDSGCVRMLDTRPARWVGARSYGIYLWHWPVLLVVAAGLAPGSGRAAGWAVPLVAVAATVALAAASYRWVETPVRRDGLRATARRARDAVRGSRPTAARAVVGAGCLAVVLALVSVVGAPRVSQAQLSVEQGLAAVHAQERPAGEAAATAARDPGTTEGEASTATAAPRSGDEISAYGDSVLSGAAPAVLDRFEGIAIDAKPIRKWLDAPAIVRSDERAGALRPVVVLNFGTNGGFQFDGSEDALRETLDVIGPDRRVVLVDTVGVSRWVPAANERLGEIAAERPNVVVAHWHAAVEGHPDLLHPDLTHPTVEGTGVYADVLEDALAALPPG</sequence>
<dbReference type="EMBL" id="JACYHB010000002">
    <property type="protein sequence ID" value="MBD8078288.1"/>
    <property type="molecule type" value="Genomic_DNA"/>
</dbReference>
<feature type="transmembrane region" description="Helical" evidence="9">
    <location>
        <begin position="108"/>
        <end position="127"/>
    </location>
</feature>
<evidence type="ECO:0000256" key="8">
    <source>
        <dbReference type="SAM" id="MobiDB-lite"/>
    </source>
</evidence>
<feature type="transmembrane region" description="Helical" evidence="9">
    <location>
        <begin position="333"/>
        <end position="351"/>
    </location>
</feature>
<dbReference type="InterPro" id="IPR002656">
    <property type="entry name" value="Acyl_transf_3_dom"/>
</dbReference>
<dbReference type="InterPro" id="IPR036514">
    <property type="entry name" value="SGNH_hydro_sf"/>
</dbReference>
<dbReference type="Proteomes" id="UP000610846">
    <property type="component" value="Unassembled WGS sequence"/>
</dbReference>
<evidence type="ECO:0000313" key="12">
    <source>
        <dbReference type="Proteomes" id="UP000610846"/>
    </source>
</evidence>
<gene>
    <name evidence="11" type="ORF">IF651_04355</name>
</gene>
<dbReference type="GO" id="GO:0009103">
    <property type="term" value="P:lipopolysaccharide biosynthetic process"/>
    <property type="evidence" value="ECO:0007669"/>
    <property type="project" value="TreeGrafter"/>
</dbReference>
<dbReference type="InterPro" id="IPR050879">
    <property type="entry name" value="Acyltransferase_3"/>
</dbReference>
<organism evidence="11 12">
    <name type="scientific">Cellulosimicrobium arenosum</name>
    <dbReference type="NCBI Taxonomy" id="2708133"/>
    <lineage>
        <taxon>Bacteria</taxon>
        <taxon>Bacillati</taxon>
        <taxon>Actinomycetota</taxon>
        <taxon>Actinomycetes</taxon>
        <taxon>Micrococcales</taxon>
        <taxon>Promicromonosporaceae</taxon>
        <taxon>Cellulosimicrobium</taxon>
    </lineage>
</organism>
<proteinExistence type="predicted"/>
<dbReference type="Gene3D" id="3.40.50.1110">
    <property type="entry name" value="SGNH hydrolase"/>
    <property type="match status" value="1"/>
</dbReference>
<evidence type="ECO:0000256" key="4">
    <source>
        <dbReference type="ARBA" id="ARBA00022692"/>
    </source>
</evidence>
<evidence type="ECO:0000256" key="2">
    <source>
        <dbReference type="ARBA" id="ARBA00022475"/>
    </source>
</evidence>
<dbReference type="AlphaFoldDB" id="A0A927G7S2"/>
<feature type="transmembrane region" description="Helical" evidence="9">
    <location>
        <begin position="66"/>
        <end position="87"/>
    </location>
</feature>
<name>A0A927G7S2_9MICO</name>
<keyword evidence="7 11" id="KW-0012">Acyltransferase</keyword>
<feature type="transmembrane region" description="Helical" evidence="9">
    <location>
        <begin position="408"/>
        <end position="430"/>
    </location>
</feature>
<reference evidence="11" key="2">
    <citation type="submission" date="2020-09" db="EMBL/GenBank/DDBJ databases">
        <authorList>
            <person name="Yu Y."/>
        </authorList>
    </citation>
    <scope>NUCLEOTIDE SEQUENCE</scope>
    <source>
        <strain evidence="11">KCTC 49039</strain>
    </source>
</reference>
<feature type="transmembrane region" description="Helical" evidence="9">
    <location>
        <begin position="288"/>
        <end position="312"/>
    </location>
</feature>
<feature type="compositionally biased region" description="Basic and acidic residues" evidence="8">
    <location>
        <begin position="1"/>
        <end position="15"/>
    </location>
</feature>
<keyword evidence="3" id="KW-0808">Transferase</keyword>
<dbReference type="SUPFAM" id="SSF52266">
    <property type="entry name" value="SGNH hydrolase"/>
    <property type="match status" value="1"/>
</dbReference>
<evidence type="ECO:0000256" key="7">
    <source>
        <dbReference type="ARBA" id="ARBA00023315"/>
    </source>
</evidence>
<keyword evidence="4 9" id="KW-0812">Transmembrane</keyword>
<evidence type="ECO:0000259" key="10">
    <source>
        <dbReference type="Pfam" id="PF01757"/>
    </source>
</evidence>
<evidence type="ECO:0000256" key="3">
    <source>
        <dbReference type="ARBA" id="ARBA00022679"/>
    </source>
</evidence>
<comment type="caution">
    <text evidence="11">The sequence shown here is derived from an EMBL/GenBank/DDBJ whole genome shotgun (WGS) entry which is preliminary data.</text>
</comment>
<feature type="region of interest" description="Disordered" evidence="8">
    <location>
        <begin position="451"/>
        <end position="483"/>
    </location>
</feature>
<feature type="transmembrane region" description="Helical" evidence="9">
    <location>
        <begin position="178"/>
        <end position="194"/>
    </location>
</feature>
<evidence type="ECO:0000256" key="6">
    <source>
        <dbReference type="ARBA" id="ARBA00023136"/>
    </source>
</evidence>
<evidence type="ECO:0000256" key="5">
    <source>
        <dbReference type="ARBA" id="ARBA00022989"/>
    </source>
</evidence>
<accession>A0A927G7S2</accession>
<dbReference type="GO" id="GO:0005886">
    <property type="term" value="C:plasma membrane"/>
    <property type="evidence" value="ECO:0007669"/>
    <property type="project" value="UniProtKB-SubCell"/>
</dbReference>
<evidence type="ECO:0000256" key="1">
    <source>
        <dbReference type="ARBA" id="ARBA00004651"/>
    </source>
</evidence>
<dbReference type="PANTHER" id="PTHR23028">
    <property type="entry name" value="ACETYLTRANSFERASE"/>
    <property type="match status" value="1"/>
</dbReference>
<protein>
    <submittedName>
        <fullName evidence="11">Acyltransferase</fullName>
    </submittedName>
</protein>
<dbReference type="PANTHER" id="PTHR23028:SF53">
    <property type="entry name" value="ACYL_TRANSF_3 DOMAIN-CONTAINING PROTEIN"/>
    <property type="match status" value="1"/>
</dbReference>
<reference evidence="11" key="1">
    <citation type="journal article" date="2018" name="Curr. Microbiol.">
        <title>Cellulosimicrobium arenosum sp. nov., Isolated from Marine Sediment Sand.</title>
        <authorList>
            <person name="Oh M."/>
            <person name="Kim J.H."/>
            <person name="Yoon J.H."/>
            <person name="Schumann P."/>
            <person name="Kim W."/>
        </authorList>
    </citation>
    <scope>NUCLEOTIDE SEQUENCE</scope>
    <source>
        <strain evidence="11">KCTC 49039</strain>
    </source>
</reference>